<name>A0ACB7P6P7_9PEZI</name>
<keyword evidence="2" id="KW-1185">Reference proteome</keyword>
<dbReference type="Proteomes" id="UP000724584">
    <property type="component" value="Unassembled WGS sequence"/>
</dbReference>
<dbReference type="EMBL" id="JAGIZQ010000005">
    <property type="protein sequence ID" value="KAH6627648.1"/>
    <property type="molecule type" value="Genomic_DNA"/>
</dbReference>
<sequence length="354" mass="38587">MRTRKEKPIFRGLTIAAVGSLGGSAQWSDANITRWVGLREGRFVRDGVGVDVAAGGSVGADVGEGVHGDGGGEVTHVVCTGEEFRRAGRLDLYHLYRDRTFFQYEAVLTRDDEDAGIQGERYILSIFESNNANPHLYWFVVKYYKKKGDTLAKIHRPSHSPGIFSREFALFRSFFRMKTGIPWMQRLVKAGATGNRVFQYQPPIGGKPVGWAPKEYIPTGVPDAVMVDAAVNTAASVPADANGNGNNNGSVVYKPLPTVNIYPNAPVSHRQPPSLITPTHAPQSDQTITVNPLPQDEEVKDQRNPATFLSGTAPALSWPTPVPSPFVAHLTGADNTNTVRALRMTKSAMLNLHP</sequence>
<proteinExistence type="predicted"/>
<evidence type="ECO:0000313" key="1">
    <source>
        <dbReference type="EMBL" id="KAH6627648.1"/>
    </source>
</evidence>
<protein>
    <submittedName>
        <fullName evidence="1">Uncharacterized protein</fullName>
    </submittedName>
</protein>
<reference evidence="1 2" key="1">
    <citation type="journal article" date="2021" name="Nat. Commun.">
        <title>Genetic determinants of endophytism in the Arabidopsis root mycobiome.</title>
        <authorList>
            <person name="Mesny F."/>
            <person name="Miyauchi S."/>
            <person name="Thiergart T."/>
            <person name="Pickel B."/>
            <person name="Atanasova L."/>
            <person name="Karlsson M."/>
            <person name="Huettel B."/>
            <person name="Barry K.W."/>
            <person name="Haridas S."/>
            <person name="Chen C."/>
            <person name="Bauer D."/>
            <person name="Andreopoulos W."/>
            <person name="Pangilinan J."/>
            <person name="LaButti K."/>
            <person name="Riley R."/>
            <person name="Lipzen A."/>
            <person name="Clum A."/>
            <person name="Drula E."/>
            <person name="Henrissat B."/>
            <person name="Kohler A."/>
            <person name="Grigoriev I.V."/>
            <person name="Martin F.M."/>
            <person name="Hacquard S."/>
        </authorList>
    </citation>
    <scope>NUCLEOTIDE SEQUENCE [LARGE SCALE GENOMIC DNA]</scope>
    <source>
        <strain evidence="1 2">MPI-SDFR-AT-0079</strain>
    </source>
</reference>
<comment type="caution">
    <text evidence="1">The sequence shown here is derived from an EMBL/GenBank/DDBJ whole genome shotgun (WGS) entry which is preliminary data.</text>
</comment>
<gene>
    <name evidence="1" type="ORF">F5144DRAFT_514315</name>
</gene>
<evidence type="ECO:0000313" key="2">
    <source>
        <dbReference type="Proteomes" id="UP000724584"/>
    </source>
</evidence>
<accession>A0ACB7P6P7</accession>
<organism evidence="1 2">
    <name type="scientific">Chaetomium tenue</name>
    <dbReference type="NCBI Taxonomy" id="1854479"/>
    <lineage>
        <taxon>Eukaryota</taxon>
        <taxon>Fungi</taxon>
        <taxon>Dikarya</taxon>
        <taxon>Ascomycota</taxon>
        <taxon>Pezizomycotina</taxon>
        <taxon>Sordariomycetes</taxon>
        <taxon>Sordariomycetidae</taxon>
        <taxon>Sordariales</taxon>
        <taxon>Chaetomiaceae</taxon>
        <taxon>Chaetomium</taxon>
    </lineage>
</organism>